<sequence>MTHVLAVSTVSDHPRFWSSLKMAHAQLPHGAKWKLAIASTDGGKAVNVIAHDTVDGVRAFFETHAGAYAATEYFEADAVNAVGLAR</sequence>
<evidence type="ECO:0000313" key="1">
    <source>
        <dbReference type="EMBL" id="MFD2472992.1"/>
    </source>
</evidence>
<dbReference type="EMBL" id="JBHUKS010000028">
    <property type="protein sequence ID" value="MFD2472992.1"/>
    <property type="molecule type" value="Genomic_DNA"/>
</dbReference>
<proteinExistence type="predicted"/>
<name>A0ABW5HIL4_9PSEU</name>
<dbReference type="RefSeq" id="WP_378311126.1">
    <property type="nucleotide sequence ID" value="NZ_JBHUKS010000028.1"/>
</dbReference>
<evidence type="ECO:0000313" key="2">
    <source>
        <dbReference type="Proteomes" id="UP001597483"/>
    </source>
</evidence>
<comment type="caution">
    <text evidence="1">The sequence shown here is derived from an EMBL/GenBank/DDBJ whole genome shotgun (WGS) entry which is preliminary data.</text>
</comment>
<dbReference type="Proteomes" id="UP001597483">
    <property type="component" value="Unassembled WGS sequence"/>
</dbReference>
<protein>
    <recommendedName>
        <fullName evidence="3">Antibiotic biosynthesis monooxygenase</fullName>
    </recommendedName>
</protein>
<accession>A0ABW5HIL4</accession>
<reference evidence="2" key="1">
    <citation type="journal article" date="2019" name="Int. J. Syst. Evol. Microbiol.">
        <title>The Global Catalogue of Microorganisms (GCM) 10K type strain sequencing project: providing services to taxonomists for standard genome sequencing and annotation.</title>
        <authorList>
            <consortium name="The Broad Institute Genomics Platform"/>
            <consortium name="The Broad Institute Genome Sequencing Center for Infectious Disease"/>
            <person name="Wu L."/>
            <person name="Ma J."/>
        </authorList>
    </citation>
    <scope>NUCLEOTIDE SEQUENCE [LARGE SCALE GENOMIC DNA]</scope>
    <source>
        <strain evidence="2">CGMCC 4.7641</strain>
    </source>
</reference>
<evidence type="ECO:0008006" key="3">
    <source>
        <dbReference type="Google" id="ProtNLM"/>
    </source>
</evidence>
<gene>
    <name evidence="1" type="ORF">ACFSVL_36725</name>
</gene>
<keyword evidence="2" id="KW-1185">Reference proteome</keyword>
<organism evidence="1 2">
    <name type="scientific">Amycolatopsis silviterrae</name>
    <dbReference type="NCBI Taxonomy" id="1656914"/>
    <lineage>
        <taxon>Bacteria</taxon>
        <taxon>Bacillati</taxon>
        <taxon>Actinomycetota</taxon>
        <taxon>Actinomycetes</taxon>
        <taxon>Pseudonocardiales</taxon>
        <taxon>Pseudonocardiaceae</taxon>
        <taxon>Amycolatopsis</taxon>
    </lineage>
</organism>